<dbReference type="InterPro" id="IPR001387">
    <property type="entry name" value="Cro/C1-type_HTH"/>
</dbReference>
<evidence type="ECO:0000259" key="1">
    <source>
        <dbReference type="PROSITE" id="PS50943"/>
    </source>
</evidence>
<dbReference type="Gene3D" id="1.10.260.40">
    <property type="entry name" value="lambda repressor-like DNA-binding domains"/>
    <property type="match status" value="1"/>
</dbReference>
<comment type="caution">
    <text evidence="2">The sequence shown here is derived from an EMBL/GenBank/DDBJ whole genome shotgun (WGS) entry which is preliminary data.</text>
</comment>
<dbReference type="PROSITE" id="PS50943">
    <property type="entry name" value="HTH_CROC1"/>
    <property type="match status" value="1"/>
</dbReference>
<dbReference type="EMBL" id="BSKO01000001">
    <property type="protein sequence ID" value="GLO65749.1"/>
    <property type="molecule type" value="Genomic_DNA"/>
</dbReference>
<organism evidence="2 3">
    <name type="scientific">Oceanobacillus kimchii</name>
    <dbReference type="NCBI Taxonomy" id="746691"/>
    <lineage>
        <taxon>Bacteria</taxon>
        <taxon>Bacillati</taxon>
        <taxon>Bacillota</taxon>
        <taxon>Bacilli</taxon>
        <taxon>Bacillales</taxon>
        <taxon>Bacillaceae</taxon>
        <taxon>Oceanobacillus</taxon>
    </lineage>
</organism>
<dbReference type="Gene3D" id="1.25.40.10">
    <property type="entry name" value="Tetratricopeptide repeat domain"/>
    <property type="match status" value="1"/>
</dbReference>
<proteinExistence type="predicted"/>
<dbReference type="CDD" id="cd00093">
    <property type="entry name" value="HTH_XRE"/>
    <property type="match status" value="1"/>
</dbReference>
<dbReference type="Proteomes" id="UP001275436">
    <property type="component" value="Unassembled WGS sequence"/>
</dbReference>
<evidence type="ECO:0000313" key="2">
    <source>
        <dbReference type="EMBL" id="GLO65749.1"/>
    </source>
</evidence>
<keyword evidence="3" id="KW-1185">Reference proteome</keyword>
<evidence type="ECO:0000313" key="3">
    <source>
        <dbReference type="Proteomes" id="UP001275436"/>
    </source>
</evidence>
<reference evidence="2 3" key="1">
    <citation type="submission" date="2023-02" db="EMBL/GenBank/DDBJ databases">
        <title>Oceanobacillus kimchii IFOP_LL358 isolated form Alexandrium catenella lab strain.</title>
        <authorList>
            <person name="Gajardo G."/>
            <person name="Ueki S."/>
            <person name="Maruyama F."/>
        </authorList>
    </citation>
    <scope>NUCLEOTIDE SEQUENCE [LARGE SCALE GENOMIC DNA]</scope>
    <source>
        <strain evidence="2 3">IFOP_LL358</strain>
    </source>
</reference>
<feature type="domain" description="HTH cro/C1-type" evidence="1">
    <location>
        <begin position="9"/>
        <end position="62"/>
    </location>
</feature>
<sequence length="426" mass="51122">MDNRIGQIIKHYRLQANMTQAELADGLISVSYLSKIENGNQIPPRDIVELLSQRLDIPVELMNQSKDEHDKLFENWIDYLLREDVDSATNMYENSIKQILEITNSTIDIPIELHKFRYFLLLHDLDQAMQQYQHLNMQSKKFNEMELYYWYKYSGIFWDLQEYHSRALQLFLKAEKHMDKFVLHEQKEHTDLYYRLAKAAFASKDLHKIFHYNKKALELFRSRYLLEECSESHLLFSNYFRQIHDYTQAWKCTEIAEDIASKINCPTLLAKCNESYGSIEIDQQHFQAGIDYLLKSYELCIHSNMEQKIGLILKLIKVYYIQNSSDEVTKWLEQVIISAQEFYGNKINKQTLDIKMLEHRINETNPYALESFIKKDIIPYFEERSLHFELQLYLRQLADAYYYHQQFQLAAYYYQMSLKTHNYLPI</sequence>
<dbReference type="SUPFAM" id="SSF47413">
    <property type="entry name" value="lambda repressor-like DNA-binding domains"/>
    <property type="match status" value="1"/>
</dbReference>
<dbReference type="InterPro" id="IPR010982">
    <property type="entry name" value="Lambda_DNA-bd_dom_sf"/>
</dbReference>
<dbReference type="SUPFAM" id="SSF48452">
    <property type="entry name" value="TPR-like"/>
    <property type="match status" value="1"/>
</dbReference>
<dbReference type="SMART" id="SM00530">
    <property type="entry name" value="HTH_XRE"/>
    <property type="match status" value="1"/>
</dbReference>
<protein>
    <submittedName>
        <fullName evidence="2">Transcriptional regulator</fullName>
    </submittedName>
</protein>
<dbReference type="Pfam" id="PF01381">
    <property type="entry name" value="HTH_3"/>
    <property type="match status" value="1"/>
</dbReference>
<gene>
    <name evidence="2" type="primary">nprR_3</name>
    <name evidence="2" type="ORF">MACH08_15330</name>
</gene>
<dbReference type="InterPro" id="IPR011990">
    <property type="entry name" value="TPR-like_helical_dom_sf"/>
</dbReference>
<name>A0ABQ5TJJ0_9BACI</name>
<accession>A0ABQ5TJJ0</accession>
<dbReference type="RefSeq" id="WP_077596316.1">
    <property type="nucleotide sequence ID" value="NZ_BSKO01000001.1"/>
</dbReference>